<dbReference type="Proteomes" id="UP000004750">
    <property type="component" value="Unassembled WGS sequence"/>
</dbReference>
<name>G9ZFS7_9GAMM</name>
<reference evidence="1 2" key="1">
    <citation type="submission" date="2011-08" db="EMBL/GenBank/DDBJ databases">
        <authorList>
            <person name="Weinstock G."/>
            <person name="Sodergren E."/>
            <person name="Clifton S."/>
            <person name="Fulton L."/>
            <person name="Fulton B."/>
            <person name="Courtney L."/>
            <person name="Fronick C."/>
            <person name="Harrison M."/>
            <person name="Strong C."/>
            <person name="Farmer C."/>
            <person name="Delahaunty K."/>
            <person name="Markovic C."/>
            <person name="Hall O."/>
            <person name="Minx P."/>
            <person name="Tomlinson C."/>
            <person name="Mitreva M."/>
            <person name="Hou S."/>
            <person name="Chen J."/>
            <person name="Wollam A."/>
            <person name="Pepin K.H."/>
            <person name="Johnson M."/>
            <person name="Bhonagiri V."/>
            <person name="Zhang X."/>
            <person name="Suruliraj S."/>
            <person name="Warren W."/>
            <person name="Chinwalla A."/>
            <person name="Mardis E.R."/>
            <person name="Wilson R.K."/>
        </authorList>
    </citation>
    <scope>NUCLEOTIDE SEQUENCE [LARGE SCALE GENOMIC DNA]</scope>
    <source>
        <strain evidence="1 2">F0432</strain>
    </source>
</reference>
<dbReference type="HOGENOM" id="CLU_1358411_0_0_6"/>
<gene>
    <name evidence="1" type="ORF">HMPREF9080_01578</name>
</gene>
<dbReference type="EMBL" id="AGCM01000088">
    <property type="protein sequence ID" value="EHM53768.1"/>
    <property type="molecule type" value="Genomic_DNA"/>
</dbReference>
<evidence type="ECO:0000313" key="2">
    <source>
        <dbReference type="Proteomes" id="UP000004750"/>
    </source>
</evidence>
<comment type="caution">
    <text evidence="1">The sequence shown here is derived from an EMBL/GenBank/DDBJ whole genome shotgun (WGS) entry which is preliminary data.</text>
</comment>
<protein>
    <submittedName>
        <fullName evidence="1">Uncharacterized protein</fullName>
    </submittedName>
</protein>
<dbReference type="AlphaFoldDB" id="G9ZFS7"/>
<dbReference type="STRING" id="797473.HMPREF9080_01578"/>
<evidence type="ECO:0000313" key="1">
    <source>
        <dbReference type="EMBL" id="EHM53768.1"/>
    </source>
</evidence>
<proteinExistence type="predicted"/>
<accession>G9ZFS7</accession>
<sequence>MVDFFHAVAGLRDGIALLGGTAQVFFGGNVMIARFVESGKLVSVARGIRMSFGAVFAGEAKAVPHGLIRDDQGVFAGCGVAVISAVRLEDDVADTGHVCGVAGVNGIGGAVAFAAVVGGEGVVGEGGEEQGEEIAGHVGFRWLGVRRILYQSRLSNWRGRRRRRYDAGHRQPDGFSGAAICASTQKRAWLPAWLVSLCVKG</sequence>
<organism evidence="1 2">
    <name type="scientific">Cardiobacterium valvarum F0432</name>
    <dbReference type="NCBI Taxonomy" id="797473"/>
    <lineage>
        <taxon>Bacteria</taxon>
        <taxon>Pseudomonadati</taxon>
        <taxon>Pseudomonadota</taxon>
        <taxon>Gammaproteobacteria</taxon>
        <taxon>Cardiobacteriales</taxon>
        <taxon>Cardiobacteriaceae</taxon>
        <taxon>Cardiobacterium</taxon>
    </lineage>
</organism>